<dbReference type="PANTHER" id="PTHR14024">
    <property type="entry name" value="PERILIPIN"/>
    <property type="match status" value="1"/>
</dbReference>
<feature type="region of interest" description="Disordered" evidence="1">
    <location>
        <begin position="1"/>
        <end position="78"/>
    </location>
</feature>
<dbReference type="Proteomes" id="UP000070444">
    <property type="component" value="Unassembled WGS sequence"/>
</dbReference>
<sequence>MATENMTYSEVAQENNNATHNKENTQNTHSEYPEEESHYEAEAEAQPNGHALEAEDFPPLTHNDSHSDSSSSSSIDSGDHRIHVIERLTSFPIIADGLDLVNNYANNPDAPYGKYIKYTLDTANTTLNRVDDATKPIQNRFSTQINQLDQLACQSLDFIGDKFPLSKQPSKEIYASSVHLYEAARTEIDRNISKVVAPTQNFAKSVEQIVDQAISNGNALLNRVLPEEQNGESPDPSSTPAQKAYHLVAEAQRRVLKLARQQLDQVKSINTSDRLLKLKESNQIFNQAITQFEAINERILKVVDSTRQNAAHLQGATLEYIQASQAQLVQRTQDLTASFQNELSQASNFVQTTSQNLPQNVQTTIGYINQRFNVILNEATKPDQTAVERVKNATNATIESVPMLPETLDYINSFVPPFLRFRA</sequence>
<accession>A0A137P0C2</accession>
<evidence type="ECO:0000313" key="3">
    <source>
        <dbReference type="Proteomes" id="UP000070444"/>
    </source>
</evidence>
<proteinExistence type="predicted"/>
<dbReference type="EMBL" id="KQ964571">
    <property type="protein sequence ID" value="KXN68523.1"/>
    <property type="molecule type" value="Genomic_DNA"/>
</dbReference>
<gene>
    <name evidence="2" type="ORF">CONCODRAFT_79703</name>
</gene>
<feature type="compositionally biased region" description="Polar residues" evidence="1">
    <location>
        <begin position="1"/>
        <end position="28"/>
    </location>
</feature>
<dbReference type="PANTHER" id="PTHR14024:SF49">
    <property type="entry name" value="LIPID STORAGE DROPLETS SURFACE-BINDING PROTEIN 1"/>
    <property type="match status" value="1"/>
</dbReference>
<evidence type="ECO:0000256" key="1">
    <source>
        <dbReference type="SAM" id="MobiDB-lite"/>
    </source>
</evidence>
<dbReference type="STRING" id="796925.A0A137P0C2"/>
<dbReference type="GO" id="GO:0005829">
    <property type="term" value="C:cytosol"/>
    <property type="evidence" value="ECO:0007669"/>
    <property type="project" value="TreeGrafter"/>
</dbReference>
<dbReference type="OrthoDB" id="376826at2759"/>
<evidence type="ECO:0000313" key="2">
    <source>
        <dbReference type="EMBL" id="KXN68523.1"/>
    </source>
</evidence>
<dbReference type="GO" id="GO:0005811">
    <property type="term" value="C:lipid droplet"/>
    <property type="evidence" value="ECO:0007669"/>
    <property type="project" value="TreeGrafter"/>
</dbReference>
<keyword evidence="3" id="KW-1185">Reference proteome</keyword>
<reference evidence="2 3" key="1">
    <citation type="journal article" date="2015" name="Genome Biol. Evol.">
        <title>Phylogenomic analyses indicate that early fungi evolved digesting cell walls of algal ancestors of land plants.</title>
        <authorList>
            <person name="Chang Y."/>
            <person name="Wang S."/>
            <person name="Sekimoto S."/>
            <person name="Aerts A.L."/>
            <person name="Choi C."/>
            <person name="Clum A."/>
            <person name="LaButti K.M."/>
            <person name="Lindquist E.A."/>
            <person name="Yee Ngan C."/>
            <person name="Ohm R.A."/>
            <person name="Salamov A.A."/>
            <person name="Grigoriev I.V."/>
            <person name="Spatafora J.W."/>
            <person name="Berbee M.L."/>
        </authorList>
    </citation>
    <scope>NUCLEOTIDE SEQUENCE [LARGE SCALE GENOMIC DNA]</scope>
    <source>
        <strain evidence="2 3">NRRL 28638</strain>
    </source>
</reference>
<dbReference type="OMA" id="VHAIANK"/>
<dbReference type="GO" id="GO:0010890">
    <property type="term" value="P:positive regulation of triglyceride storage"/>
    <property type="evidence" value="ECO:0007669"/>
    <property type="project" value="TreeGrafter"/>
</dbReference>
<dbReference type="GO" id="GO:0019915">
    <property type="term" value="P:lipid storage"/>
    <property type="evidence" value="ECO:0007669"/>
    <property type="project" value="TreeGrafter"/>
</dbReference>
<dbReference type="AlphaFoldDB" id="A0A137P0C2"/>
<protein>
    <submittedName>
        <fullName evidence="2">Uncharacterized protein</fullName>
    </submittedName>
</protein>
<name>A0A137P0C2_CONC2</name>
<organism evidence="2 3">
    <name type="scientific">Conidiobolus coronatus (strain ATCC 28846 / CBS 209.66 / NRRL 28638)</name>
    <name type="common">Delacroixia coronata</name>
    <dbReference type="NCBI Taxonomy" id="796925"/>
    <lineage>
        <taxon>Eukaryota</taxon>
        <taxon>Fungi</taxon>
        <taxon>Fungi incertae sedis</taxon>
        <taxon>Zoopagomycota</taxon>
        <taxon>Entomophthoromycotina</taxon>
        <taxon>Entomophthoromycetes</taxon>
        <taxon>Entomophthorales</taxon>
        <taxon>Ancylistaceae</taxon>
        <taxon>Conidiobolus</taxon>
    </lineage>
</organism>
<feature type="compositionally biased region" description="Basic and acidic residues" evidence="1">
    <location>
        <begin position="31"/>
        <end position="41"/>
    </location>
</feature>